<dbReference type="SUPFAM" id="SSF46934">
    <property type="entry name" value="UBA-like"/>
    <property type="match status" value="1"/>
</dbReference>
<sequence>MPTVQLAIYDISGGLARSLSLQFVGTQIDLIPHTGVIIDGVEHFFGGGLQRQRHATFASSHGIRPIEVKEMGVTSKPSVEIDQWLRANDHRFTMSTYNLLSHNCNNFSHAFLTECLGLEGVPAYILNIPSQFLQSPMGAMVAPMLQNMYQPFSVPVSQPSVNVPPPPSSTINGLDFTSLISTFQQQQPPLAPVAPPPAPVAPPPAAPPPAAPATGNPYREQFETLEQMGFVDQWGAPPVESALLQSRGDLAGAIDILGEYEKDFTDAAK</sequence>
<dbReference type="PANTHER" id="PTHR12378">
    <property type="entry name" value="DESUMOYLATING ISOPEPTIDASE"/>
    <property type="match status" value="1"/>
</dbReference>
<dbReference type="EMBL" id="BRYA01000106">
    <property type="protein sequence ID" value="GMI39559.1"/>
    <property type="molecule type" value="Genomic_DNA"/>
</dbReference>
<protein>
    <recommendedName>
        <fullName evidence="5">PPPDE domain-containing protein</fullName>
    </recommendedName>
</protein>
<evidence type="ECO:0000313" key="7">
    <source>
        <dbReference type="Proteomes" id="UP001165065"/>
    </source>
</evidence>
<evidence type="ECO:0000256" key="4">
    <source>
        <dbReference type="SAM" id="MobiDB-lite"/>
    </source>
</evidence>
<dbReference type="PROSITE" id="PS51858">
    <property type="entry name" value="PPPDE"/>
    <property type="match status" value="1"/>
</dbReference>
<dbReference type="OrthoDB" id="21221at2759"/>
<comment type="similarity">
    <text evidence="1">Belongs to the DeSI family.</text>
</comment>
<dbReference type="GO" id="GO:0070646">
    <property type="term" value="P:protein modification by small protein removal"/>
    <property type="evidence" value="ECO:0007669"/>
    <property type="project" value="TreeGrafter"/>
</dbReference>
<dbReference type="GO" id="GO:0008233">
    <property type="term" value="F:peptidase activity"/>
    <property type="evidence" value="ECO:0007669"/>
    <property type="project" value="UniProtKB-KW"/>
</dbReference>
<keyword evidence="2" id="KW-0645">Protease</keyword>
<dbReference type="SMART" id="SM01179">
    <property type="entry name" value="DUF862"/>
    <property type="match status" value="1"/>
</dbReference>
<evidence type="ECO:0000259" key="5">
    <source>
        <dbReference type="PROSITE" id="PS51858"/>
    </source>
</evidence>
<dbReference type="Pfam" id="PF05903">
    <property type="entry name" value="Peptidase_C97"/>
    <property type="match status" value="1"/>
</dbReference>
<evidence type="ECO:0000256" key="3">
    <source>
        <dbReference type="ARBA" id="ARBA00022801"/>
    </source>
</evidence>
<feature type="region of interest" description="Disordered" evidence="4">
    <location>
        <begin position="186"/>
        <end position="217"/>
    </location>
</feature>
<dbReference type="Proteomes" id="UP001165065">
    <property type="component" value="Unassembled WGS sequence"/>
</dbReference>
<dbReference type="InterPro" id="IPR008580">
    <property type="entry name" value="PPPDE_dom"/>
</dbReference>
<dbReference type="InterPro" id="IPR042266">
    <property type="entry name" value="PPPDE_sf"/>
</dbReference>
<comment type="caution">
    <text evidence="6">The sequence shown here is derived from an EMBL/GenBank/DDBJ whole genome shotgun (WGS) entry which is preliminary data.</text>
</comment>
<dbReference type="InterPro" id="IPR009060">
    <property type="entry name" value="UBA-like_sf"/>
</dbReference>
<proteinExistence type="inferred from homology"/>
<dbReference type="GO" id="GO:0006508">
    <property type="term" value="P:proteolysis"/>
    <property type="evidence" value="ECO:0007669"/>
    <property type="project" value="UniProtKB-KW"/>
</dbReference>
<dbReference type="PANTHER" id="PTHR12378:SF7">
    <property type="entry name" value="DESUMOYLATING ISOPEPTIDASE 1"/>
    <property type="match status" value="1"/>
</dbReference>
<feature type="compositionally biased region" description="Pro residues" evidence="4">
    <location>
        <begin position="189"/>
        <end position="211"/>
    </location>
</feature>
<reference evidence="7" key="1">
    <citation type="journal article" date="2023" name="Commun. Biol.">
        <title>Genome analysis of Parmales, the sister group of diatoms, reveals the evolutionary specialization of diatoms from phago-mixotrophs to photoautotrophs.</title>
        <authorList>
            <person name="Ban H."/>
            <person name="Sato S."/>
            <person name="Yoshikawa S."/>
            <person name="Yamada K."/>
            <person name="Nakamura Y."/>
            <person name="Ichinomiya M."/>
            <person name="Sato N."/>
            <person name="Blanc-Mathieu R."/>
            <person name="Endo H."/>
            <person name="Kuwata A."/>
            <person name="Ogata H."/>
        </authorList>
    </citation>
    <scope>NUCLEOTIDE SEQUENCE [LARGE SCALE GENOMIC DNA]</scope>
</reference>
<dbReference type="Gene3D" id="3.90.1720.30">
    <property type="entry name" value="PPPDE domains"/>
    <property type="match status" value="1"/>
</dbReference>
<organism evidence="6 7">
    <name type="scientific">Triparma columacea</name>
    <dbReference type="NCBI Taxonomy" id="722753"/>
    <lineage>
        <taxon>Eukaryota</taxon>
        <taxon>Sar</taxon>
        <taxon>Stramenopiles</taxon>
        <taxon>Ochrophyta</taxon>
        <taxon>Bolidophyceae</taxon>
        <taxon>Parmales</taxon>
        <taxon>Triparmaceae</taxon>
        <taxon>Triparma</taxon>
    </lineage>
</organism>
<keyword evidence="7" id="KW-1185">Reference proteome</keyword>
<feature type="domain" description="PPPDE" evidence="5">
    <location>
        <begin position="2"/>
        <end position="146"/>
    </location>
</feature>
<evidence type="ECO:0000256" key="1">
    <source>
        <dbReference type="ARBA" id="ARBA00008140"/>
    </source>
</evidence>
<name>A0A9W7GBZ7_9STRA</name>
<dbReference type="AlphaFoldDB" id="A0A9W7GBZ7"/>
<gene>
    <name evidence="6" type="ORF">TrCOL_g5022</name>
</gene>
<accession>A0A9W7GBZ7</accession>
<keyword evidence="3" id="KW-0378">Hydrolase</keyword>
<evidence type="ECO:0000313" key="6">
    <source>
        <dbReference type="EMBL" id="GMI39559.1"/>
    </source>
</evidence>
<evidence type="ECO:0000256" key="2">
    <source>
        <dbReference type="ARBA" id="ARBA00022670"/>
    </source>
</evidence>